<dbReference type="RefSeq" id="WP_004869568.1">
    <property type="nucleotide sequence ID" value="NZ_CP005986.1"/>
</dbReference>
<dbReference type="Proteomes" id="UP000005522">
    <property type="component" value="Chromosome"/>
</dbReference>
<dbReference type="CDD" id="cd00254">
    <property type="entry name" value="LT-like"/>
    <property type="match status" value="1"/>
</dbReference>
<dbReference type="Pfam" id="PF01464">
    <property type="entry name" value="SLT"/>
    <property type="match status" value="1"/>
</dbReference>
<protein>
    <submittedName>
        <fullName evidence="6">Membrane-bound lytic murein transglycosylase D</fullName>
        <ecNumber evidence="6">3.2.1.-</ecNumber>
    </submittedName>
</protein>
<dbReference type="Pfam" id="PF13511">
    <property type="entry name" value="DUF4124"/>
    <property type="match status" value="1"/>
</dbReference>
<sequence>MKFWLGLASCLGILAAMPVQADIYAYTDANGVIHLTNIPQKQKPYRMVMRTRNVTTVATPPRTVNPIAQKELQPIVDRAAERFGVSAALINAVIRAESGFNSAAVSPKGAMGLMQLMPATASRFGVSDAFSPVENIEGGTAYLAHLIKRFGGDLKLAIAAYNAGPQAVVQAGYTVPPYRETQNYVPRVLAYYQQFVGGQFAGQQFNGSPSNRSPVPMPVRGPQVIQLSSP</sequence>
<gene>
    <name evidence="6" type="ORF">Acaty_c2719</name>
</gene>
<evidence type="ECO:0000313" key="6">
    <source>
        <dbReference type="EMBL" id="AIA56557.1"/>
    </source>
</evidence>
<comment type="similarity">
    <text evidence="1">Belongs to the transglycosylase Slt family.</text>
</comment>
<evidence type="ECO:0000259" key="4">
    <source>
        <dbReference type="Pfam" id="PF01464"/>
    </source>
</evidence>
<feature type="region of interest" description="Disordered" evidence="2">
    <location>
        <begin position="206"/>
        <end position="230"/>
    </location>
</feature>
<dbReference type="InterPro" id="IPR025392">
    <property type="entry name" value="DUF4124"/>
</dbReference>
<evidence type="ECO:0000256" key="2">
    <source>
        <dbReference type="SAM" id="MobiDB-lite"/>
    </source>
</evidence>
<dbReference type="InterPro" id="IPR023346">
    <property type="entry name" value="Lysozyme-like_dom_sf"/>
</dbReference>
<dbReference type="PANTHER" id="PTHR37423">
    <property type="entry name" value="SOLUBLE LYTIC MUREIN TRANSGLYCOSYLASE-RELATED"/>
    <property type="match status" value="1"/>
</dbReference>
<dbReference type="Gene3D" id="1.10.530.10">
    <property type="match status" value="1"/>
</dbReference>
<dbReference type="EMBL" id="CP005986">
    <property type="protein sequence ID" value="AIA56557.1"/>
    <property type="molecule type" value="Genomic_DNA"/>
</dbReference>
<accession>A0A060A370</accession>
<dbReference type="HOGENOM" id="CLU_065765_1_1_6"/>
<keyword evidence="6" id="KW-0378">Hydrolase</keyword>
<dbReference type="PANTHER" id="PTHR37423:SF2">
    <property type="entry name" value="MEMBRANE-BOUND LYTIC MUREIN TRANSGLYCOSYLASE C"/>
    <property type="match status" value="1"/>
</dbReference>
<evidence type="ECO:0000256" key="1">
    <source>
        <dbReference type="ARBA" id="ARBA00007734"/>
    </source>
</evidence>
<dbReference type="eggNOG" id="COG0741">
    <property type="taxonomic scope" value="Bacteria"/>
</dbReference>
<dbReference type="InterPro" id="IPR008258">
    <property type="entry name" value="Transglycosylase_SLT_dom_1"/>
</dbReference>
<proteinExistence type="inferred from homology"/>
<dbReference type="GeneID" id="92932775"/>
<dbReference type="AlphaFoldDB" id="A0A060A370"/>
<evidence type="ECO:0000259" key="5">
    <source>
        <dbReference type="Pfam" id="PF13511"/>
    </source>
</evidence>
<evidence type="ECO:0000313" key="7">
    <source>
        <dbReference type="Proteomes" id="UP000005522"/>
    </source>
</evidence>
<keyword evidence="6" id="KW-0326">Glycosidase</keyword>
<dbReference type="GO" id="GO:0016798">
    <property type="term" value="F:hydrolase activity, acting on glycosyl bonds"/>
    <property type="evidence" value="ECO:0007669"/>
    <property type="project" value="UniProtKB-KW"/>
</dbReference>
<dbReference type="EC" id="3.2.1.-" evidence="6"/>
<dbReference type="SUPFAM" id="SSF53955">
    <property type="entry name" value="Lysozyme-like"/>
    <property type="match status" value="1"/>
</dbReference>
<keyword evidence="3" id="KW-0732">Signal</keyword>
<feature type="signal peptide" evidence="3">
    <location>
        <begin position="1"/>
        <end position="21"/>
    </location>
</feature>
<name>A0A060A370_ACICK</name>
<evidence type="ECO:0000256" key="3">
    <source>
        <dbReference type="SAM" id="SignalP"/>
    </source>
</evidence>
<feature type="domain" description="DUF4124" evidence="5">
    <location>
        <begin position="13"/>
        <end position="62"/>
    </location>
</feature>
<feature type="chain" id="PRO_5001582102" evidence="3">
    <location>
        <begin position="22"/>
        <end position="230"/>
    </location>
</feature>
<reference evidence="6 7" key="1">
    <citation type="journal article" date="2009" name="J. Bacteriol.">
        <title>Draft genome sequence of the extremely acidophilic bacterium Acidithiobacillus caldus ATCC 51756 reveals metabolic versatility in the genus Acidithiobacillus.</title>
        <authorList>
            <person name="Valdes J."/>
            <person name="Quatrini R."/>
            <person name="Hallberg K."/>
            <person name="Dopson M."/>
            <person name="Valenzuela P.D."/>
            <person name="Holmes D.S."/>
        </authorList>
    </citation>
    <scope>NUCLEOTIDE SEQUENCE [LARGE SCALE GENOMIC DNA]</scope>
    <source>
        <strain evidence="7">ATCC 51756 / DSM 8584 / KU</strain>
    </source>
</reference>
<feature type="domain" description="Transglycosylase SLT" evidence="4">
    <location>
        <begin position="76"/>
        <end position="171"/>
    </location>
</feature>
<organism evidence="6 7">
    <name type="scientific">Acidithiobacillus caldus (strain ATCC 51756 / DSM 8584 / KU)</name>
    <dbReference type="NCBI Taxonomy" id="637389"/>
    <lineage>
        <taxon>Bacteria</taxon>
        <taxon>Pseudomonadati</taxon>
        <taxon>Pseudomonadota</taxon>
        <taxon>Acidithiobacillia</taxon>
        <taxon>Acidithiobacillales</taxon>
        <taxon>Acidithiobacillaceae</taxon>
        <taxon>Acidithiobacillus</taxon>
    </lineage>
</organism>
<dbReference type="KEGG" id="acz:Acaty_c2719"/>